<feature type="signal peptide" evidence="2">
    <location>
        <begin position="1"/>
        <end position="17"/>
    </location>
</feature>
<evidence type="ECO:0000256" key="2">
    <source>
        <dbReference type="SAM" id="SignalP"/>
    </source>
</evidence>
<feature type="chain" id="PRO_5040123202" evidence="2">
    <location>
        <begin position="18"/>
        <end position="293"/>
    </location>
</feature>
<dbReference type="EMBL" id="JAGSXJ010000006">
    <property type="protein sequence ID" value="KAH6690563.1"/>
    <property type="molecule type" value="Genomic_DNA"/>
</dbReference>
<dbReference type="AlphaFoldDB" id="A0A9P8VEP9"/>
<comment type="caution">
    <text evidence="3">The sequence shown here is derived from an EMBL/GenBank/DDBJ whole genome shotgun (WGS) entry which is preliminary data.</text>
</comment>
<feature type="compositionally biased region" description="Polar residues" evidence="1">
    <location>
        <begin position="105"/>
        <end position="127"/>
    </location>
</feature>
<feature type="region of interest" description="Disordered" evidence="1">
    <location>
        <begin position="103"/>
        <end position="140"/>
    </location>
</feature>
<name>A0A9P8VEP9_9PEZI</name>
<protein>
    <submittedName>
        <fullName evidence="3">Uncharacterized protein</fullName>
    </submittedName>
</protein>
<gene>
    <name evidence="3" type="ORF">F5X68DRAFT_259977</name>
</gene>
<proteinExistence type="predicted"/>
<evidence type="ECO:0000313" key="4">
    <source>
        <dbReference type="Proteomes" id="UP000770015"/>
    </source>
</evidence>
<evidence type="ECO:0000256" key="1">
    <source>
        <dbReference type="SAM" id="MobiDB-lite"/>
    </source>
</evidence>
<organism evidence="3 4">
    <name type="scientific">Plectosphaerella plurivora</name>
    <dbReference type="NCBI Taxonomy" id="936078"/>
    <lineage>
        <taxon>Eukaryota</taxon>
        <taxon>Fungi</taxon>
        <taxon>Dikarya</taxon>
        <taxon>Ascomycota</taxon>
        <taxon>Pezizomycotina</taxon>
        <taxon>Sordariomycetes</taxon>
        <taxon>Hypocreomycetidae</taxon>
        <taxon>Glomerellales</taxon>
        <taxon>Plectosphaerellaceae</taxon>
        <taxon>Plectosphaerella</taxon>
    </lineage>
</organism>
<feature type="region of interest" description="Disordered" evidence="1">
    <location>
        <begin position="239"/>
        <end position="283"/>
    </location>
</feature>
<reference evidence="3" key="1">
    <citation type="journal article" date="2021" name="Nat. Commun.">
        <title>Genetic determinants of endophytism in the Arabidopsis root mycobiome.</title>
        <authorList>
            <person name="Mesny F."/>
            <person name="Miyauchi S."/>
            <person name="Thiergart T."/>
            <person name="Pickel B."/>
            <person name="Atanasova L."/>
            <person name="Karlsson M."/>
            <person name="Huettel B."/>
            <person name="Barry K.W."/>
            <person name="Haridas S."/>
            <person name="Chen C."/>
            <person name="Bauer D."/>
            <person name="Andreopoulos W."/>
            <person name="Pangilinan J."/>
            <person name="LaButti K."/>
            <person name="Riley R."/>
            <person name="Lipzen A."/>
            <person name="Clum A."/>
            <person name="Drula E."/>
            <person name="Henrissat B."/>
            <person name="Kohler A."/>
            <person name="Grigoriev I.V."/>
            <person name="Martin F.M."/>
            <person name="Hacquard S."/>
        </authorList>
    </citation>
    <scope>NUCLEOTIDE SEQUENCE</scope>
    <source>
        <strain evidence="3">MPI-SDFR-AT-0117</strain>
    </source>
</reference>
<dbReference type="Proteomes" id="UP000770015">
    <property type="component" value="Unassembled WGS sequence"/>
</dbReference>
<keyword evidence="2" id="KW-0732">Signal</keyword>
<sequence length="293" mass="30772">MLLSFSLLLVALHGSLAAVLRGRRPNIDPGPGTPAIHFVEDAPQQTNSDPDDVLDKVFQKISDALGEVDKRQSSNVQVSEAEMLELINDVNAIGGQLQEWLENGAGSSQPSVSATPRSTLTSRSITGPSTTRAASPSPTTSCMVTVTETYYEYIYADSSMVPKRDPVPTEEVEPSAATVALPSAMTNSLEFEPFAATIAFPSAMTDTLDVSVATSTMTPSMATISSTVRQSTIESVSNDAFSPSETVSSEVPGASSIPTSTLMSTSLSTSPATLQDTPNEGTGIIWQTIPLPP</sequence>
<feature type="compositionally biased region" description="Low complexity" evidence="1">
    <location>
        <begin position="255"/>
        <end position="274"/>
    </location>
</feature>
<accession>A0A9P8VEP9</accession>
<feature type="compositionally biased region" description="Low complexity" evidence="1">
    <location>
        <begin position="128"/>
        <end position="140"/>
    </location>
</feature>
<evidence type="ECO:0000313" key="3">
    <source>
        <dbReference type="EMBL" id="KAH6690563.1"/>
    </source>
</evidence>
<keyword evidence="4" id="KW-1185">Reference proteome</keyword>
<feature type="compositionally biased region" description="Polar residues" evidence="1">
    <location>
        <begin position="239"/>
        <end position="249"/>
    </location>
</feature>
<dbReference type="OrthoDB" id="10564319at2759"/>